<dbReference type="EMBL" id="QTSX02001722">
    <property type="protein sequence ID" value="KAJ9079466.1"/>
    <property type="molecule type" value="Genomic_DNA"/>
</dbReference>
<reference evidence="1" key="1">
    <citation type="submission" date="2022-04" db="EMBL/GenBank/DDBJ databases">
        <title>Genome of the entomopathogenic fungus Entomophthora muscae.</title>
        <authorList>
            <person name="Elya C."/>
            <person name="Lovett B.R."/>
            <person name="Lee E."/>
            <person name="Macias A.M."/>
            <person name="Hajek A.E."/>
            <person name="De Bivort B.L."/>
            <person name="Kasson M.T."/>
            <person name="De Fine Licht H.H."/>
            <person name="Stajich J.E."/>
        </authorList>
    </citation>
    <scope>NUCLEOTIDE SEQUENCE</scope>
    <source>
        <strain evidence="1">Berkeley</strain>
    </source>
</reference>
<accession>A0ACC2TYN9</accession>
<sequence length="72" mass="7770">MESMSISLNEVVEGTCVSLEEALDLVLKVGESEDGELEVFLKPSQPLKPRDFDLEDSETSKDPLLASSLGGD</sequence>
<gene>
    <name evidence="1" type="ORF">DSO57_1035047</name>
</gene>
<organism evidence="1 2">
    <name type="scientific">Entomophthora muscae</name>
    <dbReference type="NCBI Taxonomy" id="34485"/>
    <lineage>
        <taxon>Eukaryota</taxon>
        <taxon>Fungi</taxon>
        <taxon>Fungi incertae sedis</taxon>
        <taxon>Zoopagomycota</taxon>
        <taxon>Entomophthoromycotina</taxon>
        <taxon>Entomophthoromycetes</taxon>
        <taxon>Entomophthorales</taxon>
        <taxon>Entomophthoraceae</taxon>
        <taxon>Entomophthora</taxon>
    </lineage>
</organism>
<name>A0ACC2TYN9_9FUNG</name>
<evidence type="ECO:0000313" key="1">
    <source>
        <dbReference type="EMBL" id="KAJ9079466.1"/>
    </source>
</evidence>
<comment type="caution">
    <text evidence="1">The sequence shown here is derived from an EMBL/GenBank/DDBJ whole genome shotgun (WGS) entry which is preliminary data.</text>
</comment>
<evidence type="ECO:0000313" key="2">
    <source>
        <dbReference type="Proteomes" id="UP001165960"/>
    </source>
</evidence>
<protein>
    <submittedName>
        <fullName evidence="1">Uncharacterized protein</fullName>
    </submittedName>
</protein>
<keyword evidence="2" id="KW-1185">Reference proteome</keyword>
<dbReference type="Proteomes" id="UP001165960">
    <property type="component" value="Unassembled WGS sequence"/>
</dbReference>
<proteinExistence type="predicted"/>